<evidence type="ECO:0000256" key="1">
    <source>
        <dbReference type="SAM" id="MobiDB-lite"/>
    </source>
</evidence>
<dbReference type="Proteomes" id="UP001054945">
    <property type="component" value="Unassembled WGS sequence"/>
</dbReference>
<comment type="caution">
    <text evidence="2">The sequence shown here is derived from an EMBL/GenBank/DDBJ whole genome shotgun (WGS) entry which is preliminary data.</text>
</comment>
<sequence length="136" mass="15048">MCPIFTLNLASPENNFASEALGFIKGTTKVTPSVPTVCFPSFFIRGARMKAPKSIFYIFRHGGFVYRPKGAIEPNSPKLVSKAAADPGNVMHKKAPRYTKTKSSGSNGNVVYSRNKNKRREILGQIRKQQEQEAAK</sequence>
<keyword evidence="3" id="KW-1185">Reference proteome</keyword>
<protein>
    <submittedName>
        <fullName evidence="2">Uncharacterized protein</fullName>
    </submittedName>
</protein>
<feature type="region of interest" description="Disordered" evidence="1">
    <location>
        <begin position="93"/>
        <end position="121"/>
    </location>
</feature>
<accession>A0AAV4MTL9</accession>
<evidence type="ECO:0000313" key="2">
    <source>
        <dbReference type="EMBL" id="GIX74234.1"/>
    </source>
</evidence>
<organism evidence="2 3">
    <name type="scientific">Caerostris extrusa</name>
    <name type="common">Bark spider</name>
    <name type="synonym">Caerostris bankana</name>
    <dbReference type="NCBI Taxonomy" id="172846"/>
    <lineage>
        <taxon>Eukaryota</taxon>
        <taxon>Metazoa</taxon>
        <taxon>Ecdysozoa</taxon>
        <taxon>Arthropoda</taxon>
        <taxon>Chelicerata</taxon>
        <taxon>Arachnida</taxon>
        <taxon>Araneae</taxon>
        <taxon>Araneomorphae</taxon>
        <taxon>Entelegynae</taxon>
        <taxon>Araneoidea</taxon>
        <taxon>Araneidae</taxon>
        <taxon>Caerostris</taxon>
    </lineage>
</organism>
<feature type="compositionally biased region" description="Polar residues" evidence="1">
    <location>
        <begin position="101"/>
        <end position="114"/>
    </location>
</feature>
<proteinExistence type="predicted"/>
<evidence type="ECO:0000313" key="3">
    <source>
        <dbReference type="Proteomes" id="UP001054945"/>
    </source>
</evidence>
<name>A0AAV4MTL9_CAEEX</name>
<gene>
    <name evidence="2" type="ORF">CEXT_787191</name>
</gene>
<dbReference type="EMBL" id="BPLR01020045">
    <property type="protein sequence ID" value="GIX74234.1"/>
    <property type="molecule type" value="Genomic_DNA"/>
</dbReference>
<reference evidence="2 3" key="1">
    <citation type="submission" date="2021-06" db="EMBL/GenBank/DDBJ databases">
        <title>Caerostris extrusa draft genome.</title>
        <authorList>
            <person name="Kono N."/>
            <person name="Arakawa K."/>
        </authorList>
    </citation>
    <scope>NUCLEOTIDE SEQUENCE [LARGE SCALE GENOMIC DNA]</scope>
</reference>
<dbReference type="AlphaFoldDB" id="A0AAV4MTL9"/>